<name>A0AAN7SQ63_9COLE</name>
<evidence type="ECO:0000256" key="3">
    <source>
        <dbReference type="ARBA" id="ARBA00022801"/>
    </source>
</evidence>
<dbReference type="EMBL" id="JARPUR010000002">
    <property type="protein sequence ID" value="KAK4882988.1"/>
    <property type="molecule type" value="Genomic_DNA"/>
</dbReference>
<organism evidence="8 9">
    <name type="scientific">Aquatica leii</name>
    <dbReference type="NCBI Taxonomy" id="1421715"/>
    <lineage>
        <taxon>Eukaryota</taxon>
        <taxon>Metazoa</taxon>
        <taxon>Ecdysozoa</taxon>
        <taxon>Arthropoda</taxon>
        <taxon>Hexapoda</taxon>
        <taxon>Insecta</taxon>
        <taxon>Pterygota</taxon>
        <taxon>Neoptera</taxon>
        <taxon>Endopterygota</taxon>
        <taxon>Coleoptera</taxon>
        <taxon>Polyphaga</taxon>
        <taxon>Elateriformia</taxon>
        <taxon>Elateroidea</taxon>
        <taxon>Lampyridae</taxon>
        <taxon>Luciolinae</taxon>
        <taxon>Aquatica</taxon>
    </lineage>
</organism>
<feature type="chain" id="PRO_5042970298" description="Myrosinase 1-like" evidence="7">
    <location>
        <begin position="19"/>
        <end position="509"/>
    </location>
</feature>
<gene>
    <name evidence="8" type="ORF">RN001_006307</name>
</gene>
<keyword evidence="9" id="KW-1185">Reference proteome</keyword>
<keyword evidence="4" id="KW-0325">Glycoprotein</keyword>
<protein>
    <recommendedName>
        <fullName evidence="10">Myrosinase 1-like</fullName>
    </recommendedName>
</protein>
<evidence type="ECO:0000256" key="7">
    <source>
        <dbReference type="SAM" id="SignalP"/>
    </source>
</evidence>
<proteinExistence type="inferred from homology"/>
<dbReference type="Pfam" id="PF00232">
    <property type="entry name" value="Glyco_hydro_1"/>
    <property type="match status" value="1"/>
</dbReference>
<evidence type="ECO:0000256" key="5">
    <source>
        <dbReference type="ARBA" id="ARBA00023295"/>
    </source>
</evidence>
<reference evidence="9" key="1">
    <citation type="submission" date="2023-01" db="EMBL/GenBank/DDBJ databases">
        <title>Key to firefly adult light organ development and bioluminescence: homeobox transcription factors regulate luciferase expression and transportation to peroxisome.</title>
        <authorList>
            <person name="Fu X."/>
        </authorList>
    </citation>
    <scope>NUCLEOTIDE SEQUENCE [LARGE SCALE GENOMIC DNA]</scope>
</reference>
<dbReference type="PANTHER" id="PTHR10353:SF36">
    <property type="entry name" value="LP05116P"/>
    <property type="match status" value="1"/>
</dbReference>
<feature type="signal peptide" evidence="7">
    <location>
        <begin position="1"/>
        <end position="18"/>
    </location>
</feature>
<keyword evidence="7" id="KW-0732">Signal</keyword>
<dbReference type="FunFam" id="3.20.20.80:FF:000013">
    <property type="entry name" value="lactase-phlorizin hydrolase"/>
    <property type="match status" value="1"/>
</dbReference>
<dbReference type="InterPro" id="IPR017853">
    <property type="entry name" value="GH"/>
</dbReference>
<comment type="similarity">
    <text evidence="1 6">Belongs to the glycosyl hydrolase 1 family.</text>
</comment>
<dbReference type="SUPFAM" id="SSF51445">
    <property type="entry name" value="(Trans)glycosidases"/>
    <property type="match status" value="1"/>
</dbReference>
<evidence type="ECO:0008006" key="10">
    <source>
        <dbReference type="Google" id="ProtNLM"/>
    </source>
</evidence>
<evidence type="ECO:0000313" key="9">
    <source>
        <dbReference type="Proteomes" id="UP001353858"/>
    </source>
</evidence>
<comment type="caution">
    <text evidence="8">The sequence shown here is derived from an EMBL/GenBank/DDBJ whole genome shotgun (WGS) entry which is preliminary data.</text>
</comment>
<dbReference type="Gene3D" id="3.20.20.80">
    <property type="entry name" value="Glycosidases"/>
    <property type="match status" value="1"/>
</dbReference>
<keyword evidence="5" id="KW-0326">Glycosidase</keyword>
<comment type="subunit">
    <text evidence="2">Homodimer.</text>
</comment>
<accession>A0AAN7SQ63</accession>
<evidence type="ECO:0000256" key="4">
    <source>
        <dbReference type="ARBA" id="ARBA00023180"/>
    </source>
</evidence>
<dbReference type="GO" id="GO:0008422">
    <property type="term" value="F:beta-glucosidase activity"/>
    <property type="evidence" value="ECO:0007669"/>
    <property type="project" value="TreeGrafter"/>
</dbReference>
<sequence>MITINIYVLFLLFNFVIAIEKSNTNQVFPQGFKFGVSSSAYQIEGNWDSTRGKNIWDESIRVHPAWIKDNQTGNKACDSYNLWKRDVEMLNELGVHYYSFSISWSRLLPNGFPNYINPDAVEYYNNLINELIQNDIEPVVTLYVWDLPQSLQDMGGWPNAIIAKHYENYAEIAFSLFGDRVKTWITFNDPYEICVGGYGEGTQAPGVTSSGISDYLCGKTLLTAHSRAYYLYKNRYAKSQSGKIGIAIKAQWYEPGSILNDDIEASIRAFEMISGWWINPIFSKRGDYPDVMKTRIQTVSNLQNFYESRLPYLSSSEIRSIRGTADFLGINHFSTITVRNLSSSDNIPVSYSADVNVKYEVDSSGKSSALPWVKNTPFGFRKLLDWIRQKYGNPVVYITENGYPDYGLINDADRIDYLRGYLVELLNAIHNDNCTVQRYTVRSLMDSMEWRNGYLVKFGLYHVNFADSSTTRKPKESANFFKSVIRTREVSRVTSHIMDQDDLTINPRR</sequence>
<dbReference type="GO" id="GO:0005975">
    <property type="term" value="P:carbohydrate metabolic process"/>
    <property type="evidence" value="ECO:0007669"/>
    <property type="project" value="InterPro"/>
</dbReference>
<dbReference type="InterPro" id="IPR001360">
    <property type="entry name" value="Glyco_hydro_1"/>
</dbReference>
<keyword evidence="3" id="KW-0378">Hydrolase</keyword>
<dbReference type="AlphaFoldDB" id="A0AAN7SQ63"/>
<evidence type="ECO:0000256" key="2">
    <source>
        <dbReference type="ARBA" id="ARBA00011738"/>
    </source>
</evidence>
<dbReference type="PRINTS" id="PR00131">
    <property type="entry name" value="GLHYDRLASE1"/>
</dbReference>
<evidence type="ECO:0000256" key="1">
    <source>
        <dbReference type="ARBA" id="ARBA00010838"/>
    </source>
</evidence>
<evidence type="ECO:0000256" key="6">
    <source>
        <dbReference type="RuleBase" id="RU003690"/>
    </source>
</evidence>
<dbReference type="Proteomes" id="UP001353858">
    <property type="component" value="Unassembled WGS sequence"/>
</dbReference>
<dbReference type="PANTHER" id="PTHR10353">
    <property type="entry name" value="GLYCOSYL HYDROLASE"/>
    <property type="match status" value="1"/>
</dbReference>
<evidence type="ECO:0000313" key="8">
    <source>
        <dbReference type="EMBL" id="KAK4882988.1"/>
    </source>
</evidence>